<dbReference type="InterPro" id="IPR017853">
    <property type="entry name" value="GH"/>
</dbReference>
<keyword evidence="2" id="KW-0378">Hydrolase</keyword>
<dbReference type="InterPro" id="IPR056300">
    <property type="entry name" value="SusG-like_C"/>
</dbReference>
<reference evidence="4" key="1">
    <citation type="submission" date="2020-05" db="EMBL/GenBank/DDBJ databases">
        <authorList>
            <person name="Chiriac C."/>
            <person name="Salcher M."/>
            <person name="Ghai R."/>
            <person name="Kavagutti S V."/>
        </authorList>
    </citation>
    <scope>NUCLEOTIDE SEQUENCE</scope>
</reference>
<accession>A0A6J6MUF0</accession>
<organism evidence="4">
    <name type="scientific">freshwater metagenome</name>
    <dbReference type="NCBI Taxonomy" id="449393"/>
    <lineage>
        <taxon>unclassified sequences</taxon>
        <taxon>metagenomes</taxon>
        <taxon>ecological metagenomes</taxon>
    </lineage>
</organism>
<dbReference type="PANTHER" id="PTHR47786">
    <property type="entry name" value="ALPHA-1,4-GLUCAN:MALTOSE-1-PHOSPHATE MALTOSYLTRANSFERASE"/>
    <property type="match status" value="1"/>
</dbReference>
<dbReference type="Gene3D" id="2.60.40.1180">
    <property type="entry name" value="Golgi alpha-mannosidase II"/>
    <property type="match status" value="1"/>
</dbReference>
<dbReference type="Gene3D" id="3.20.20.80">
    <property type="entry name" value="Glycosidases"/>
    <property type="match status" value="1"/>
</dbReference>
<proteinExistence type="inferred from homology"/>
<sequence length="462" mass="50617">MRIRKALTSALVAALVLAGGVTATTPSNAASVTSPTWMSNATVYEVNVRQYTKEGTFNAFSTHLERLNKLGAKVLWLMPIQPISKEKRKGTLGSYYSIADYKAVNPEFGTAADFKALVDKAHGMGFKIILDWVPNHTGWDNPWITKNPEWYTKNSAGQIIHPEGTDWTDVADLNYSNQAMRAEMIASMKHWIDTYDIDGFRVDVAGAVPDDFWKTASETLTAIKPLWMLAEAQVGDIEIGRDFSSAYNWPLKDTFNGLKSGSSDRWNIGYEISNIKSSYPKGTYPMNFVTNHDENSWNGTEYERLGSAAAVRAASVISFTLPGVPLLYTGQEVGMNKALKFFEKDEVDYPATTSPMTPFFTKLVELKTKSPALAVGTAAGSIAEVATSKNVVTAYARVAGKAKVLVAVNLSGKATSVKLTWGKNSGTYFDYATNKSVKIASSQTITIPAWGYKIYSTTKLTN</sequence>
<name>A0A6J6MUF0_9ZZZZ</name>
<dbReference type="GO" id="GO:0016798">
    <property type="term" value="F:hydrolase activity, acting on glycosyl bonds"/>
    <property type="evidence" value="ECO:0007669"/>
    <property type="project" value="UniProtKB-KW"/>
</dbReference>
<dbReference type="InterPro" id="IPR013780">
    <property type="entry name" value="Glyco_hydro_b"/>
</dbReference>
<dbReference type="SUPFAM" id="SSF51011">
    <property type="entry name" value="Glycosyl hydrolase domain"/>
    <property type="match status" value="1"/>
</dbReference>
<protein>
    <submittedName>
        <fullName evidence="4">Unannotated protein</fullName>
    </submittedName>
</protein>
<dbReference type="CDD" id="cd11313">
    <property type="entry name" value="AmyAc_arch_bac_AmyA"/>
    <property type="match status" value="1"/>
</dbReference>
<keyword evidence="2" id="KW-0326">Glycosidase</keyword>
<dbReference type="SUPFAM" id="SSF51445">
    <property type="entry name" value="(Trans)glycosidases"/>
    <property type="match status" value="1"/>
</dbReference>
<feature type="domain" description="Glycosyl hydrolase family 13 catalytic" evidence="3">
    <location>
        <begin position="45"/>
        <end position="367"/>
    </location>
</feature>
<dbReference type="AlphaFoldDB" id="A0A6J6MUF0"/>
<evidence type="ECO:0000313" key="4">
    <source>
        <dbReference type="EMBL" id="CAB4677452.1"/>
    </source>
</evidence>
<dbReference type="EMBL" id="CAEZXK010000001">
    <property type="protein sequence ID" value="CAB4677452.1"/>
    <property type="molecule type" value="Genomic_DNA"/>
</dbReference>
<evidence type="ECO:0000256" key="1">
    <source>
        <dbReference type="ARBA" id="ARBA00008061"/>
    </source>
</evidence>
<dbReference type="Pfam" id="PF23915">
    <property type="entry name" value="SusG_C"/>
    <property type="match status" value="1"/>
</dbReference>
<gene>
    <name evidence="4" type="ORF">UFOPK2370_00004</name>
</gene>
<dbReference type="Pfam" id="PF00128">
    <property type="entry name" value="Alpha-amylase"/>
    <property type="match status" value="1"/>
</dbReference>
<dbReference type="PANTHER" id="PTHR47786:SF2">
    <property type="entry name" value="GLYCOSYL HYDROLASE FAMILY 13 CATALYTIC DOMAIN-CONTAINING PROTEIN"/>
    <property type="match status" value="1"/>
</dbReference>
<dbReference type="InterPro" id="IPR006047">
    <property type="entry name" value="GH13_cat_dom"/>
</dbReference>
<dbReference type="SMART" id="SM00642">
    <property type="entry name" value="Aamy"/>
    <property type="match status" value="1"/>
</dbReference>
<evidence type="ECO:0000256" key="2">
    <source>
        <dbReference type="ARBA" id="ARBA00023295"/>
    </source>
</evidence>
<comment type="similarity">
    <text evidence="1">Belongs to the glycosyl hydrolase 13 family.</text>
</comment>
<evidence type="ECO:0000259" key="3">
    <source>
        <dbReference type="SMART" id="SM00642"/>
    </source>
</evidence>
<dbReference type="GO" id="GO:0005975">
    <property type="term" value="P:carbohydrate metabolic process"/>
    <property type="evidence" value="ECO:0007669"/>
    <property type="project" value="InterPro"/>
</dbReference>